<dbReference type="AlphaFoldDB" id="A0A4R7S4P4"/>
<evidence type="ECO:0000313" key="1">
    <source>
        <dbReference type="EMBL" id="TDU73304.1"/>
    </source>
</evidence>
<organism evidence="1 2">
    <name type="scientific">Prosthecobacter fusiformis</name>
    <dbReference type="NCBI Taxonomy" id="48464"/>
    <lineage>
        <taxon>Bacteria</taxon>
        <taxon>Pseudomonadati</taxon>
        <taxon>Verrucomicrobiota</taxon>
        <taxon>Verrucomicrobiia</taxon>
        <taxon>Verrucomicrobiales</taxon>
        <taxon>Verrucomicrobiaceae</taxon>
        <taxon>Prosthecobacter</taxon>
    </lineage>
</organism>
<gene>
    <name evidence="1" type="ORF">EI77_01774</name>
</gene>
<accession>A0A4R7S4P4</accession>
<sequence length="328" mass="36978">MPCKVETYADSPDSREELISFLARQFSEVADLSLWRRRLAHWWDENPCAADVPHRGWVLRHEDRLVGFLGVIPALYAYQGKPVTSLIATSWVVEKEHRNSAVPMAIHLQRLGRTHLLLDTTPSLEVQSIISRGGWVGETRVRRILVLLGLPGRLVARYRGRGWPVLSAGRRITTDIHVVSGVVRPWQREDRIEKWNSLESLRWYAAGPARKHLFIGAVDAEGMLTSYLWLTPRRRMGLACLSLLEAFSTEADDMELEALVGVLVRREVDLPGPKAALMSLLAFPQDPRWAGVPGMAQEEAHVCHFHFSPPALLNKPKHTVMAEGDFGL</sequence>
<keyword evidence="2" id="KW-1185">Reference proteome</keyword>
<evidence type="ECO:0008006" key="3">
    <source>
        <dbReference type="Google" id="ProtNLM"/>
    </source>
</evidence>
<dbReference type="Proteomes" id="UP000295662">
    <property type="component" value="Unassembled WGS sequence"/>
</dbReference>
<dbReference type="EMBL" id="SOCA01000002">
    <property type="protein sequence ID" value="TDU73304.1"/>
    <property type="molecule type" value="Genomic_DNA"/>
</dbReference>
<proteinExistence type="predicted"/>
<name>A0A4R7S4P4_9BACT</name>
<evidence type="ECO:0000313" key="2">
    <source>
        <dbReference type="Proteomes" id="UP000295662"/>
    </source>
</evidence>
<dbReference type="OrthoDB" id="192129at2"/>
<reference evidence="1 2" key="1">
    <citation type="submission" date="2019-03" db="EMBL/GenBank/DDBJ databases">
        <title>Genomic Encyclopedia of Archaeal and Bacterial Type Strains, Phase II (KMG-II): from individual species to whole genera.</title>
        <authorList>
            <person name="Goeker M."/>
        </authorList>
    </citation>
    <scope>NUCLEOTIDE SEQUENCE [LARGE SCALE GENOMIC DNA]</scope>
    <source>
        <strain evidence="1 2">ATCC 25309</strain>
    </source>
</reference>
<protein>
    <recommendedName>
        <fullName evidence="3">Acetyltransferase (GNAT) family protein</fullName>
    </recommendedName>
</protein>
<comment type="caution">
    <text evidence="1">The sequence shown here is derived from an EMBL/GenBank/DDBJ whole genome shotgun (WGS) entry which is preliminary data.</text>
</comment>
<dbReference type="RefSeq" id="WP_133794725.1">
    <property type="nucleotide sequence ID" value="NZ_SOCA01000002.1"/>
</dbReference>